<dbReference type="GO" id="GO:0008615">
    <property type="term" value="P:pyridoxine biosynthetic process"/>
    <property type="evidence" value="ECO:0007669"/>
    <property type="project" value="UniProtKB-KW"/>
</dbReference>
<feature type="domain" description="Aminotransferase class V" evidence="15">
    <location>
        <begin position="16"/>
        <end position="326"/>
    </location>
</feature>
<evidence type="ECO:0000256" key="4">
    <source>
        <dbReference type="ARBA" id="ARBA00013030"/>
    </source>
</evidence>
<dbReference type="Gene3D" id="3.40.640.10">
    <property type="entry name" value="Type I PLP-dependent aspartate aminotransferase-like (Major domain)"/>
    <property type="match status" value="1"/>
</dbReference>
<evidence type="ECO:0000256" key="10">
    <source>
        <dbReference type="ARBA" id="ARBA00023096"/>
    </source>
</evidence>
<evidence type="ECO:0000256" key="6">
    <source>
        <dbReference type="ARBA" id="ARBA00022576"/>
    </source>
</evidence>
<keyword evidence="10" id="KW-0664">Pyridoxine biosynthesis</keyword>
<keyword evidence="6 16" id="KW-0032">Aminotransferase</keyword>
<comment type="pathway">
    <text evidence="2">Amino-acid biosynthesis; L-serine biosynthesis; L-serine from 3-phospho-D-glycerate: step 2/3.</text>
</comment>
<comment type="catalytic activity">
    <reaction evidence="14">
        <text>O-phospho-L-serine + 2-oxoglutarate = 3-phosphooxypyruvate + L-glutamate</text>
        <dbReference type="Rhea" id="RHEA:14329"/>
        <dbReference type="ChEBI" id="CHEBI:16810"/>
        <dbReference type="ChEBI" id="CHEBI:18110"/>
        <dbReference type="ChEBI" id="CHEBI:29985"/>
        <dbReference type="ChEBI" id="CHEBI:57524"/>
        <dbReference type="EC" id="2.6.1.52"/>
    </reaction>
</comment>
<evidence type="ECO:0000256" key="14">
    <source>
        <dbReference type="ARBA" id="ARBA00049007"/>
    </source>
</evidence>
<dbReference type="GO" id="GO:0006564">
    <property type="term" value="P:L-serine biosynthetic process"/>
    <property type="evidence" value="ECO:0007669"/>
    <property type="project" value="UniProtKB-KW"/>
</dbReference>
<accession>A0A974WE78</accession>
<evidence type="ECO:0000313" key="16">
    <source>
        <dbReference type="EMBL" id="QSE96391.1"/>
    </source>
</evidence>
<dbReference type="GO" id="GO:0004760">
    <property type="term" value="F:L-serine-pyruvate transaminase activity"/>
    <property type="evidence" value="ECO:0007669"/>
    <property type="project" value="TreeGrafter"/>
</dbReference>
<gene>
    <name evidence="16" type="ORF">JR347_12315</name>
</gene>
<evidence type="ECO:0000256" key="12">
    <source>
        <dbReference type="ARBA" id="ARBA00031421"/>
    </source>
</evidence>
<sequence length="360" mass="40297">MKKLYFTPGPSQLYFTVEEHLKNALKEGVPSISHRSKDFQAIYSNTAEQLKELLNIPEGYHIVFTSSATEVWERIGQNLIERESFHFVNGAFSEKFQNVIENLGKSALKKQADEGSVVDVETVLIPESSELISITYNETSTGASHTQNDLSLIRESFEDQLIALDVVSITPSVEIDFSVVDTFYFSVQKCFGLPAGLGVWVFNEKCIQKAESLLNKGISIGSYHCIPELVKKSVVNQTPDTPNMLNIYLLGKVAEDMNKKGVQQIRQETNYKHALLQHTINESKYLSHFVEKEINRSKTTAVAITTIDSKLLIDALNKKGLVIGSGYGNFKASQIRIANFPTHSKEQIEMLSDQILSLNI</sequence>
<dbReference type="Pfam" id="PF00266">
    <property type="entry name" value="Aminotran_5"/>
    <property type="match status" value="1"/>
</dbReference>
<evidence type="ECO:0000256" key="5">
    <source>
        <dbReference type="ARBA" id="ARBA00022490"/>
    </source>
</evidence>
<dbReference type="GO" id="GO:0019265">
    <property type="term" value="P:glycine biosynthetic process, by transamination of glyoxylate"/>
    <property type="evidence" value="ECO:0007669"/>
    <property type="project" value="TreeGrafter"/>
</dbReference>
<evidence type="ECO:0000256" key="2">
    <source>
        <dbReference type="ARBA" id="ARBA00005099"/>
    </source>
</evidence>
<proteinExistence type="inferred from homology"/>
<dbReference type="InterPro" id="IPR015422">
    <property type="entry name" value="PyrdxlP-dep_Trfase_small"/>
</dbReference>
<dbReference type="PANTHER" id="PTHR21152:SF40">
    <property type="entry name" value="ALANINE--GLYOXYLATE AMINOTRANSFERASE"/>
    <property type="match status" value="1"/>
</dbReference>
<dbReference type="KEGG" id="fuv:JR347_12315"/>
<dbReference type="EMBL" id="CP070608">
    <property type="protein sequence ID" value="QSE96391.1"/>
    <property type="molecule type" value="Genomic_DNA"/>
</dbReference>
<evidence type="ECO:0000256" key="7">
    <source>
        <dbReference type="ARBA" id="ARBA00022605"/>
    </source>
</evidence>
<dbReference type="InterPro" id="IPR015421">
    <property type="entry name" value="PyrdxlP-dep_Trfase_major"/>
</dbReference>
<dbReference type="PIRSF" id="PIRSF000525">
    <property type="entry name" value="SerC"/>
    <property type="match status" value="1"/>
</dbReference>
<keyword evidence="8" id="KW-0808">Transferase</keyword>
<evidence type="ECO:0000256" key="3">
    <source>
        <dbReference type="ARBA" id="ARBA00006904"/>
    </source>
</evidence>
<keyword evidence="17" id="KW-1185">Reference proteome</keyword>
<dbReference type="GO" id="GO:0008453">
    <property type="term" value="F:alanine-glyoxylate transaminase activity"/>
    <property type="evidence" value="ECO:0007669"/>
    <property type="project" value="TreeGrafter"/>
</dbReference>
<organism evidence="16 17">
    <name type="scientific">Fulvivirga lutea</name>
    <dbReference type="NCBI Taxonomy" id="2810512"/>
    <lineage>
        <taxon>Bacteria</taxon>
        <taxon>Pseudomonadati</taxon>
        <taxon>Bacteroidota</taxon>
        <taxon>Cytophagia</taxon>
        <taxon>Cytophagales</taxon>
        <taxon>Fulvivirgaceae</taxon>
        <taxon>Fulvivirga</taxon>
    </lineage>
</organism>
<keyword evidence="11" id="KW-0718">Serine biosynthesis</keyword>
<comment type="cofactor">
    <cofactor evidence="1">
        <name>pyridoxal 5'-phosphate</name>
        <dbReference type="ChEBI" id="CHEBI:597326"/>
    </cofactor>
</comment>
<comment type="similarity">
    <text evidence="3">Belongs to the class-V pyridoxal-phosphate-dependent aminotransferase family. SerC subfamily.</text>
</comment>
<evidence type="ECO:0000256" key="1">
    <source>
        <dbReference type="ARBA" id="ARBA00001933"/>
    </source>
</evidence>
<evidence type="ECO:0000256" key="11">
    <source>
        <dbReference type="ARBA" id="ARBA00023299"/>
    </source>
</evidence>
<dbReference type="InterPro" id="IPR022278">
    <property type="entry name" value="Pser_aminoTfrase"/>
</dbReference>
<evidence type="ECO:0000313" key="17">
    <source>
        <dbReference type="Proteomes" id="UP000662783"/>
    </source>
</evidence>
<dbReference type="EC" id="2.6.1.52" evidence="4"/>
<evidence type="ECO:0000256" key="9">
    <source>
        <dbReference type="ARBA" id="ARBA00022898"/>
    </source>
</evidence>
<dbReference type="PANTHER" id="PTHR21152">
    <property type="entry name" value="AMINOTRANSFERASE CLASS V"/>
    <property type="match status" value="1"/>
</dbReference>
<name>A0A974WE78_9BACT</name>
<dbReference type="RefSeq" id="WP_205720907.1">
    <property type="nucleotide sequence ID" value="NZ_CP070608.1"/>
</dbReference>
<dbReference type="Proteomes" id="UP000662783">
    <property type="component" value="Chromosome"/>
</dbReference>
<comment type="catalytic activity">
    <reaction evidence="13">
        <text>4-(phosphooxy)-L-threonine + 2-oxoglutarate = (R)-3-hydroxy-2-oxo-4-phosphooxybutanoate + L-glutamate</text>
        <dbReference type="Rhea" id="RHEA:16573"/>
        <dbReference type="ChEBI" id="CHEBI:16810"/>
        <dbReference type="ChEBI" id="CHEBI:29985"/>
        <dbReference type="ChEBI" id="CHEBI:58452"/>
        <dbReference type="ChEBI" id="CHEBI:58538"/>
        <dbReference type="EC" id="2.6.1.52"/>
    </reaction>
</comment>
<keyword evidence="5" id="KW-0963">Cytoplasm</keyword>
<evidence type="ECO:0000256" key="13">
    <source>
        <dbReference type="ARBA" id="ARBA00047630"/>
    </source>
</evidence>
<protein>
    <recommendedName>
        <fullName evidence="4">phosphoserine transaminase</fullName>
        <ecNumber evidence="4">2.6.1.52</ecNumber>
    </recommendedName>
    <alternativeName>
        <fullName evidence="12">Phosphohydroxythreonine aminotransferase</fullName>
    </alternativeName>
</protein>
<keyword evidence="9" id="KW-0663">Pyridoxal phosphate</keyword>
<dbReference type="InterPro" id="IPR015424">
    <property type="entry name" value="PyrdxlP-dep_Trfase"/>
</dbReference>
<reference evidence="16" key="1">
    <citation type="submission" date="2021-02" db="EMBL/GenBank/DDBJ databases">
        <title>Fulvivirga sp. S481 isolated from sea water.</title>
        <authorList>
            <person name="Bae S.S."/>
            <person name="Baek K."/>
        </authorList>
    </citation>
    <scope>NUCLEOTIDE SEQUENCE</scope>
    <source>
        <strain evidence="16">S481</strain>
    </source>
</reference>
<dbReference type="GO" id="GO:0004648">
    <property type="term" value="F:O-phospho-L-serine:2-oxoglutarate aminotransferase activity"/>
    <property type="evidence" value="ECO:0007669"/>
    <property type="project" value="UniProtKB-EC"/>
</dbReference>
<dbReference type="InterPro" id="IPR000192">
    <property type="entry name" value="Aminotrans_V_dom"/>
</dbReference>
<dbReference type="Gene3D" id="3.90.1150.10">
    <property type="entry name" value="Aspartate Aminotransferase, domain 1"/>
    <property type="match status" value="1"/>
</dbReference>
<evidence type="ECO:0000259" key="15">
    <source>
        <dbReference type="Pfam" id="PF00266"/>
    </source>
</evidence>
<keyword evidence="7" id="KW-0028">Amino-acid biosynthesis</keyword>
<evidence type="ECO:0000256" key="8">
    <source>
        <dbReference type="ARBA" id="ARBA00022679"/>
    </source>
</evidence>
<dbReference type="SUPFAM" id="SSF53383">
    <property type="entry name" value="PLP-dependent transferases"/>
    <property type="match status" value="1"/>
</dbReference>
<dbReference type="AlphaFoldDB" id="A0A974WE78"/>